<proteinExistence type="predicted"/>
<reference evidence="1 2" key="1">
    <citation type="journal article" date="2018" name="PLoS ONE">
        <title>The draft genome of Kipferlia bialata reveals reductive genome evolution in fornicate parasites.</title>
        <authorList>
            <person name="Tanifuji G."/>
            <person name="Takabayashi S."/>
            <person name="Kume K."/>
            <person name="Takagi M."/>
            <person name="Nakayama T."/>
            <person name="Kamikawa R."/>
            <person name="Inagaki Y."/>
            <person name="Hashimoto T."/>
        </authorList>
    </citation>
    <scope>NUCLEOTIDE SEQUENCE [LARGE SCALE GENOMIC DNA]</scope>
    <source>
        <strain evidence="1">NY0173</strain>
    </source>
</reference>
<protein>
    <submittedName>
        <fullName evidence="1">Uncharacterized protein</fullName>
    </submittedName>
</protein>
<evidence type="ECO:0000313" key="1">
    <source>
        <dbReference type="EMBL" id="GIQ84040.1"/>
    </source>
</evidence>
<comment type="caution">
    <text evidence="1">The sequence shown here is derived from an EMBL/GenBank/DDBJ whole genome shotgun (WGS) entry which is preliminary data.</text>
</comment>
<keyword evidence="2" id="KW-1185">Reference proteome</keyword>
<organism evidence="1 2">
    <name type="scientific">Kipferlia bialata</name>
    <dbReference type="NCBI Taxonomy" id="797122"/>
    <lineage>
        <taxon>Eukaryota</taxon>
        <taxon>Metamonada</taxon>
        <taxon>Carpediemonas-like organisms</taxon>
        <taxon>Kipferlia</taxon>
    </lineage>
</organism>
<dbReference type="Proteomes" id="UP000265618">
    <property type="component" value="Unassembled WGS sequence"/>
</dbReference>
<gene>
    <name evidence="1" type="ORF">KIPB_005466</name>
</gene>
<name>A0A9K3CXH2_9EUKA</name>
<evidence type="ECO:0000313" key="2">
    <source>
        <dbReference type="Proteomes" id="UP000265618"/>
    </source>
</evidence>
<sequence length="797" mass="88271">MEESEGYMWDFQAVIIMFGNPCSTLVDTSHIRLEREKQRERVKAAKREAAKLLGQTCSEDSLVSSEEPGCVAFKPTVIHFLSMPELTGSSINIHTMQFKSQLAVTQKYACVRHPDLTKRMQKGDPEIDEDVVGMYVSLVVHEQDASQAEAEKRLHFFYKLLRMHYSPRAHGNLAVLCHSSQDTFEYNKAQEPLVQVLNRYMSLIKASPSLLLGATNDLRKFVGPLSLSVIPRIERACHSAACKLTRWLSREWQERQQSRKGKAKTALPERSMTTYVLLFIGTTLVSSSCSAWPAMSQQRTSRSRGRAGERGALEVGIGRHLNADEIQCIAGYVHEIVGGETENSLLTAVGEGERMGEMEPEPESAMEESSLTVSGHSLAAKDKLNRFRSPSFAMSPGEAPIRDATHINTHMPTPTPNSYMSPMSPTVSKAQFMRSPAASVQMAPDHQRQPSFNLYIPFTPGLYTTCLCHASRLDTAVVSNPMLGVSDTKWGNAIAVFISADPGRKVPPMRKRRGVDRRSSPYLTDIAQPSSKDELLAHSQLISQQRGAVHSLVSSLLREGIIPDTLNQASHGSALLTMRPLLPKLPGVVYFSAVSRPSGAAFVPSVSDLPLIPMLHERGGPYAKRGVIMYACPYAKRGVIMDELAQTHKMGCDALYTGVTQVWQRGQMLLRCYCILERERDGDTALRPFTLKRREITRLSGAGSWLKDFDGPASLTETLPTRKDRERERDLGKQWDRAVMGGASPYVSDSDAQDPQAGNIRELVSTTKAAFGSGSWWGLFCRAGRGEAEAPREVWDI</sequence>
<accession>A0A9K3CXH2</accession>
<dbReference type="AlphaFoldDB" id="A0A9K3CXH2"/>
<dbReference type="EMBL" id="BDIP01001282">
    <property type="protein sequence ID" value="GIQ84040.1"/>
    <property type="molecule type" value="Genomic_DNA"/>
</dbReference>